<keyword evidence="4" id="KW-0233">DNA recombination</keyword>
<dbReference type="EMBL" id="CP017782">
    <property type="protein sequence ID" value="AOZ71377.1"/>
    <property type="molecule type" value="Genomic_DNA"/>
</dbReference>
<reference evidence="8 9" key="1">
    <citation type="submission" date="2016-10" db="EMBL/GenBank/DDBJ databases">
        <title>Rhodobacter sp. LPB0142, isolated from sea water.</title>
        <authorList>
            <person name="Kim E."/>
            <person name="Yi H."/>
        </authorList>
    </citation>
    <scope>NUCLEOTIDE SEQUENCE [LARGE SCALE GENOMIC DNA]</scope>
    <source>
        <strain evidence="8 9">LPB0142</strain>
        <plasmid evidence="9">Plasmid pej01</plasmid>
    </source>
</reference>
<dbReference type="InterPro" id="IPR004107">
    <property type="entry name" value="Integrase_SAM-like_N"/>
</dbReference>
<dbReference type="PROSITE" id="PS51898">
    <property type="entry name" value="TYR_RECOMBINASE"/>
    <property type="match status" value="1"/>
</dbReference>
<dbReference type="GO" id="GO:0003677">
    <property type="term" value="F:DNA binding"/>
    <property type="evidence" value="ECO:0007669"/>
    <property type="project" value="UniProtKB-UniRule"/>
</dbReference>
<accession>A0A1D9MHP2</accession>
<name>A0A1D9MHP2_9RHOB</name>
<dbReference type="Gene3D" id="1.10.443.10">
    <property type="entry name" value="Intergrase catalytic core"/>
    <property type="match status" value="1"/>
</dbReference>
<dbReference type="SUPFAM" id="SSF56349">
    <property type="entry name" value="DNA breaking-rejoining enzymes"/>
    <property type="match status" value="1"/>
</dbReference>
<geneLocation type="plasmid" evidence="9">
    <name>pej01</name>
</geneLocation>
<dbReference type="Pfam" id="PF02899">
    <property type="entry name" value="Phage_int_SAM_1"/>
    <property type="match status" value="1"/>
</dbReference>
<evidence type="ECO:0000256" key="1">
    <source>
        <dbReference type="ARBA" id="ARBA00022829"/>
    </source>
</evidence>
<sequence length="331" mass="37459">MPERDLLGPWLRRFLTEFIVTERNLARNTRASYRDTFRLFLPFASRKLRKPVDRLTVRDLASGLVLKFLSHVEDDRGCSVRTRNQRLAAIKAFARFIGSRDPAHIEWCGHIRAISSKKTMQPSVGWLTRSEMEAMLAVPDRKTERGQHEYALLLFLYNTGARVSEATELKVQDLSLAARRGGHDLATLHGKGGKIRQCPLWPETERALAHEIREREMDAPVFVSRLGTGFTRFGVYRLIERCAAQVPALAGRTITPHVIRHTTACHLVLAGVDINTIRAWLGHVSISTTNIYAEIDLTLKANAVALCEVGQQRPGRSWKEDKDLMAFLKSL</sequence>
<dbReference type="PANTHER" id="PTHR30349">
    <property type="entry name" value="PHAGE INTEGRASE-RELATED"/>
    <property type="match status" value="1"/>
</dbReference>
<evidence type="ECO:0000256" key="5">
    <source>
        <dbReference type="PROSITE-ProRule" id="PRU01248"/>
    </source>
</evidence>
<dbReference type="InterPro" id="IPR044068">
    <property type="entry name" value="CB"/>
</dbReference>
<keyword evidence="8" id="KW-0614">Plasmid</keyword>
<evidence type="ECO:0000256" key="4">
    <source>
        <dbReference type="ARBA" id="ARBA00023172"/>
    </source>
</evidence>
<dbReference type="InterPro" id="IPR002104">
    <property type="entry name" value="Integrase_catalytic"/>
</dbReference>
<gene>
    <name evidence="8" type="ORF">LPB142_17320</name>
</gene>
<dbReference type="KEGG" id="rhp:LPB142_17320"/>
<dbReference type="AlphaFoldDB" id="A0A1D9MHP2"/>
<proteinExistence type="predicted"/>
<dbReference type="InterPro" id="IPR050090">
    <property type="entry name" value="Tyrosine_recombinase_XerCD"/>
</dbReference>
<evidence type="ECO:0000259" key="7">
    <source>
        <dbReference type="PROSITE" id="PS51900"/>
    </source>
</evidence>
<keyword evidence="1" id="KW-0159">Chromosome partition</keyword>
<feature type="domain" description="Core-binding (CB)" evidence="7">
    <location>
        <begin position="5"/>
        <end position="98"/>
    </location>
</feature>
<keyword evidence="2" id="KW-0229">DNA integration</keyword>
<dbReference type="Gene3D" id="1.10.150.130">
    <property type="match status" value="1"/>
</dbReference>
<dbReference type="GO" id="GO:0007059">
    <property type="term" value="P:chromosome segregation"/>
    <property type="evidence" value="ECO:0007669"/>
    <property type="project" value="UniProtKB-KW"/>
</dbReference>
<evidence type="ECO:0000256" key="2">
    <source>
        <dbReference type="ARBA" id="ARBA00022908"/>
    </source>
</evidence>
<evidence type="ECO:0000313" key="9">
    <source>
        <dbReference type="Proteomes" id="UP000176562"/>
    </source>
</evidence>
<feature type="domain" description="Tyr recombinase" evidence="6">
    <location>
        <begin position="122"/>
        <end position="305"/>
    </location>
</feature>
<dbReference type="Pfam" id="PF00589">
    <property type="entry name" value="Phage_integrase"/>
    <property type="match status" value="1"/>
</dbReference>
<dbReference type="RefSeq" id="WP_071167463.1">
    <property type="nucleotide sequence ID" value="NZ_CP017782.1"/>
</dbReference>
<organism evidence="8 9">
    <name type="scientific">Rhodobacter xanthinilyticus</name>
    <dbReference type="NCBI Taxonomy" id="1850250"/>
    <lineage>
        <taxon>Bacteria</taxon>
        <taxon>Pseudomonadati</taxon>
        <taxon>Pseudomonadota</taxon>
        <taxon>Alphaproteobacteria</taxon>
        <taxon>Rhodobacterales</taxon>
        <taxon>Rhodobacter group</taxon>
        <taxon>Rhodobacter</taxon>
    </lineage>
</organism>
<evidence type="ECO:0000256" key="3">
    <source>
        <dbReference type="ARBA" id="ARBA00023125"/>
    </source>
</evidence>
<evidence type="ECO:0000259" key="6">
    <source>
        <dbReference type="PROSITE" id="PS51898"/>
    </source>
</evidence>
<dbReference type="InterPro" id="IPR013762">
    <property type="entry name" value="Integrase-like_cat_sf"/>
</dbReference>
<protein>
    <submittedName>
        <fullName evidence="8">Integrase</fullName>
    </submittedName>
</protein>
<dbReference type="PROSITE" id="PS51900">
    <property type="entry name" value="CB"/>
    <property type="match status" value="1"/>
</dbReference>
<dbReference type="GO" id="GO:0006310">
    <property type="term" value="P:DNA recombination"/>
    <property type="evidence" value="ECO:0007669"/>
    <property type="project" value="UniProtKB-KW"/>
</dbReference>
<dbReference type="InterPro" id="IPR011010">
    <property type="entry name" value="DNA_brk_join_enz"/>
</dbReference>
<evidence type="ECO:0000313" key="8">
    <source>
        <dbReference type="EMBL" id="AOZ71377.1"/>
    </source>
</evidence>
<dbReference type="InterPro" id="IPR010998">
    <property type="entry name" value="Integrase_recombinase_N"/>
</dbReference>
<dbReference type="Proteomes" id="UP000176562">
    <property type="component" value="Plasmid pEJ01"/>
</dbReference>
<keyword evidence="3 5" id="KW-0238">DNA-binding</keyword>
<dbReference type="PANTHER" id="PTHR30349:SF81">
    <property type="entry name" value="TYROSINE RECOMBINASE XERC"/>
    <property type="match status" value="1"/>
</dbReference>
<dbReference type="GO" id="GO:0015074">
    <property type="term" value="P:DNA integration"/>
    <property type="evidence" value="ECO:0007669"/>
    <property type="project" value="UniProtKB-KW"/>
</dbReference>
<keyword evidence="9" id="KW-1185">Reference proteome</keyword>